<reference evidence="1 2" key="1">
    <citation type="submission" date="2010-12" db="EMBL/GenBank/DDBJ databases">
        <authorList>
            <person name="Muzny D."/>
            <person name="Qin X."/>
            <person name="Deng J."/>
            <person name="Jiang H."/>
            <person name="Liu Y."/>
            <person name="Qu J."/>
            <person name="Song X.-Z."/>
            <person name="Zhang L."/>
            <person name="Thornton R."/>
            <person name="Coyle M."/>
            <person name="Francisco L."/>
            <person name="Jackson L."/>
            <person name="Javaid M."/>
            <person name="Korchina V."/>
            <person name="Kovar C."/>
            <person name="Mata R."/>
            <person name="Mathew T."/>
            <person name="Ngo R."/>
            <person name="Nguyen L."/>
            <person name="Nguyen N."/>
            <person name="Okwuonu G."/>
            <person name="Ongeri F."/>
            <person name="Pham C."/>
            <person name="Simmons D."/>
            <person name="Wilczek-Boney K."/>
            <person name="Hale W."/>
            <person name="Jakkamsetti A."/>
            <person name="Pham P."/>
            <person name="Ruth R."/>
            <person name="San Lucas F."/>
            <person name="Warren J."/>
            <person name="Zhang J."/>
            <person name="Zhao Z."/>
            <person name="Zhou C."/>
            <person name="Zhu D."/>
            <person name="Lee S."/>
            <person name="Bess C."/>
            <person name="Blankenburg K."/>
            <person name="Forbes L."/>
            <person name="Fu Q."/>
            <person name="Gubbala S."/>
            <person name="Hirani K."/>
            <person name="Jayaseelan J.C."/>
            <person name="Lara F."/>
            <person name="Munidasa M."/>
            <person name="Palculict T."/>
            <person name="Patil S."/>
            <person name="Pu L.-L."/>
            <person name="Saada N."/>
            <person name="Tang L."/>
            <person name="Weissenberger G."/>
            <person name="Zhu Y."/>
            <person name="Hemphill L."/>
            <person name="Shang Y."/>
            <person name="Youmans B."/>
            <person name="Ayvaz T."/>
            <person name="Ross M."/>
            <person name="Santibanez J."/>
            <person name="Aqrawi P."/>
            <person name="Gross S."/>
            <person name="Joshi V."/>
            <person name="Fowler G."/>
            <person name="Nazareth L."/>
            <person name="Reid J."/>
            <person name="Worley K."/>
            <person name="Petrosino J."/>
            <person name="Highlander S."/>
            <person name="Gibbs R."/>
        </authorList>
    </citation>
    <scope>NUCLEOTIDE SEQUENCE [LARGE SCALE GENOMIC DNA]</scope>
    <source>
        <strain evidence="1 2">ATCC 23263</strain>
    </source>
</reference>
<comment type="caution">
    <text evidence="1">The sequence shown here is derived from an EMBL/GenBank/DDBJ whole genome shotgun (WGS) entry which is preliminary data.</text>
</comment>
<proteinExistence type="predicted"/>
<evidence type="ECO:0000313" key="1">
    <source>
        <dbReference type="EMBL" id="EFV01186.1"/>
    </source>
</evidence>
<organism evidence="1 2">
    <name type="scientific">Pseudoramibacter alactolyticus ATCC 23263</name>
    <dbReference type="NCBI Taxonomy" id="887929"/>
    <lineage>
        <taxon>Bacteria</taxon>
        <taxon>Bacillati</taxon>
        <taxon>Bacillota</taxon>
        <taxon>Clostridia</taxon>
        <taxon>Eubacteriales</taxon>
        <taxon>Eubacteriaceae</taxon>
        <taxon>Pseudoramibacter</taxon>
    </lineage>
</organism>
<evidence type="ECO:0000313" key="2">
    <source>
        <dbReference type="Proteomes" id="UP000004754"/>
    </source>
</evidence>
<dbReference type="HOGENOM" id="CLU_3275262_0_0_9"/>
<dbReference type="AlphaFoldDB" id="E6MHT2"/>
<dbReference type="STRING" id="887929.HMP0721_1567"/>
<sequence length="41" mass="5009">MRKHNDLLAVRRPLNKHLRQDILQIRMPLASKPYRRRAAQF</sequence>
<dbReference type="Proteomes" id="UP000004754">
    <property type="component" value="Unassembled WGS sequence"/>
</dbReference>
<name>E6MHT2_9FIRM</name>
<dbReference type="EMBL" id="AEQN01000022">
    <property type="protein sequence ID" value="EFV01186.1"/>
    <property type="molecule type" value="Genomic_DNA"/>
</dbReference>
<gene>
    <name evidence="1" type="ORF">HMP0721_1567</name>
</gene>
<accession>E6MHT2</accession>
<keyword evidence="2" id="KW-1185">Reference proteome</keyword>
<protein>
    <submittedName>
        <fullName evidence="1">Uncharacterized protein</fullName>
    </submittedName>
</protein>